<evidence type="ECO:0000313" key="2">
    <source>
        <dbReference type="EMBL" id="KIM27131.1"/>
    </source>
</evidence>
<reference evidence="3" key="2">
    <citation type="submission" date="2015-01" db="EMBL/GenBank/DDBJ databases">
        <title>Evolutionary Origins and Diversification of the Mycorrhizal Mutualists.</title>
        <authorList>
            <consortium name="DOE Joint Genome Institute"/>
            <consortium name="Mycorrhizal Genomics Consortium"/>
            <person name="Kohler A."/>
            <person name="Kuo A."/>
            <person name="Nagy L.G."/>
            <person name="Floudas D."/>
            <person name="Copeland A."/>
            <person name="Barry K.W."/>
            <person name="Cichocki N."/>
            <person name="Veneault-Fourrey C."/>
            <person name="LaButti K."/>
            <person name="Lindquist E.A."/>
            <person name="Lipzen A."/>
            <person name="Lundell T."/>
            <person name="Morin E."/>
            <person name="Murat C."/>
            <person name="Riley R."/>
            <person name="Ohm R."/>
            <person name="Sun H."/>
            <person name="Tunlid A."/>
            <person name="Henrissat B."/>
            <person name="Grigoriev I.V."/>
            <person name="Hibbett D.S."/>
            <person name="Martin F."/>
        </authorList>
    </citation>
    <scope>NUCLEOTIDE SEQUENCE [LARGE SCALE GENOMIC DNA]</scope>
    <source>
        <strain evidence="3">MAFF 305830</strain>
    </source>
</reference>
<protein>
    <submittedName>
        <fullName evidence="2">Uncharacterized protein</fullName>
    </submittedName>
</protein>
<dbReference type="AlphaFoldDB" id="A0A0C3B6R6"/>
<reference evidence="2 3" key="1">
    <citation type="submission" date="2014-04" db="EMBL/GenBank/DDBJ databases">
        <authorList>
            <consortium name="DOE Joint Genome Institute"/>
            <person name="Kuo A."/>
            <person name="Zuccaro A."/>
            <person name="Kohler A."/>
            <person name="Nagy L.G."/>
            <person name="Floudas D."/>
            <person name="Copeland A."/>
            <person name="Barry K.W."/>
            <person name="Cichocki N."/>
            <person name="Veneault-Fourrey C."/>
            <person name="LaButti K."/>
            <person name="Lindquist E.A."/>
            <person name="Lipzen A."/>
            <person name="Lundell T."/>
            <person name="Morin E."/>
            <person name="Murat C."/>
            <person name="Sun H."/>
            <person name="Tunlid A."/>
            <person name="Henrissat B."/>
            <person name="Grigoriev I.V."/>
            <person name="Hibbett D.S."/>
            <person name="Martin F."/>
            <person name="Nordberg H.P."/>
            <person name="Cantor M.N."/>
            <person name="Hua S.X."/>
        </authorList>
    </citation>
    <scope>NUCLEOTIDE SEQUENCE [LARGE SCALE GENOMIC DNA]</scope>
    <source>
        <strain evidence="2 3">MAFF 305830</strain>
    </source>
</reference>
<dbReference type="EMBL" id="KN824301">
    <property type="protein sequence ID" value="KIM27131.1"/>
    <property type="molecule type" value="Genomic_DNA"/>
</dbReference>
<sequence length="180" mass="20460">MMYGSWYQLPLIHAPLLQQLVLGNSDQNEEEINAQLALIQLKPKVVYLSSRMSDASLLLLLNGIWSEIEELHRTYVLSNDVPGVTLAQALAGNANLRPPCPRMWCLTMRIRSSEAPDPVLVRRSVQTLRQIVKSRKRRGCISLTRVRCGWIEEGRNDNSGEEEEPTEDPEESPRAWIDVL</sequence>
<evidence type="ECO:0000313" key="3">
    <source>
        <dbReference type="Proteomes" id="UP000054097"/>
    </source>
</evidence>
<name>A0A0C3B6R6_SERVB</name>
<proteinExistence type="predicted"/>
<keyword evidence="3" id="KW-1185">Reference proteome</keyword>
<accession>A0A0C3B6R6</accession>
<dbReference type="Proteomes" id="UP000054097">
    <property type="component" value="Unassembled WGS sequence"/>
</dbReference>
<feature type="compositionally biased region" description="Acidic residues" evidence="1">
    <location>
        <begin position="159"/>
        <end position="170"/>
    </location>
</feature>
<evidence type="ECO:0000256" key="1">
    <source>
        <dbReference type="SAM" id="MobiDB-lite"/>
    </source>
</evidence>
<organism evidence="2 3">
    <name type="scientific">Serendipita vermifera MAFF 305830</name>
    <dbReference type="NCBI Taxonomy" id="933852"/>
    <lineage>
        <taxon>Eukaryota</taxon>
        <taxon>Fungi</taxon>
        <taxon>Dikarya</taxon>
        <taxon>Basidiomycota</taxon>
        <taxon>Agaricomycotina</taxon>
        <taxon>Agaricomycetes</taxon>
        <taxon>Sebacinales</taxon>
        <taxon>Serendipitaceae</taxon>
        <taxon>Serendipita</taxon>
    </lineage>
</organism>
<dbReference type="HOGENOM" id="CLU_1497119_0_0_1"/>
<feature type="region of interest" description="Disordered" evidence="1">
    <location>
        <begin position="154"/>
        <end position="180"/>
    </location>
</feature>
<gene>
    <name evidence="2" type="ORF">M408DRAFT_330241</name>
</gene>